<dbReference type="PANTHER" id="PTHR21646:SF24">
    <property type="entry name" value="UBIQUITIN CARBOXYL-TERMINAL HYDROLASE"/>
    <property type="match status" value="1"/>
</dbReference>
<dbReference type="Gene3D" id="3.30.2230.10">
    <property type="entry name" value="DUSP-like"/>
    <property type="match status" value="1"/>
</dbReference>
<proteinExistence type="inferred from homology"/>
<dbReference type="GO" id="GO:0004843">
    <property type="term" value="F:cysteine-type deubiquitinase activity"/>
    <property type="evidence" value="ECO:0007669"/>
    <property type="project" value="UniProtKB-UniRule"/>
</dbReference>
<dbReference type="SUPFAM" id="SSF143791">
    <property type="entry name" value="DUSP-like"/>
    <property type="match status" value="1"/>
</dbReference>
<comment type="caution">
    <text evidence="11">The sequence shown here is derived from an EMBL/GenBank/DDBJ whole genome shotgun (WGS) entry which is preliminary data.</text>
</comment>
<evidence type="ECO:0000256" key="8">
    <source>
        <dbReference type="SAM" id="MobiDB-lite"/>
    </source>
</evidence>
<dbReference type="EMBL" id="BTSX01000004">
    <property type="protein sequence ID" value="GMS95348.1"/>
    <property type="molecule type" value="Genomic_DNA"/>
</dbReference>
<dbReference type="Pfam" id="PF06337">
    <property type="entry name" value="DUSP"/>
    <property type="match status" value="1"/>
</dbReference>
<feature type="domain" description="USP" evidence="9">
    <location>
        <begin position="318"/>
        <end position="856"/>
    </location>
</feature>
<keyword evidence="6 7" id="KW-0788">Thiol protease</keyword>
<dbReference type="GO" id="GO:0006508">
    <property type="term" value="P:proteolysis"/>
    <property type="evidence" value="ECO:0007669"/>
    <property type="project" value="UniProtKB-KW"/>
</dbReference>
<dbReference type="PROSITE" id="PS51283">
    <property type="entry name" value="DUSP"/>
    <property type="match status" value="1"/>
</dbReference>
<dbReference type="Pfam" id="PF00443">
    <property type="entry name" value="UCH"/>
    <property type="match status" value="1"/>
</dbReference>
<evidence type="ECO:0000313" key="12">
    <source>
        <dbReference type="Proteomes" id="UP001432027"/>
    </source>
</evidence>
<comment type="similarity">
    <text evidence="2 7">Belongs to the peptidase C19 family.</text>
</comment>
<keyword evidence="3 7" id="KW-0645">Protease</keyword>
<evidence type="ECO:0000256" key="3">
    <source>
        <dbReference type="ARBA" id="ARBA00022670"/>
    </source>
</evidence>
<dbReference type="AlphaFoldDB" id="A0AAV5TM85"/>
<feature type="compositionally biased region" description="Polar residues" evidence="8">
    <location>
        <begin position="1"/>
        <end position="16"/>
    </location>
</feature>
<dbReference type="InterPro" id="IPR035927">
    <property type="entry name" value="DUSP-like_sf"/>
</dbReference>
<organism evidence="11 12">
    <name type="scientific">Pristionchus entomophagus</name>
    <dbReference type="NCBI Taxonomy" id="358040"/>
    <lineage>
        <taxon>Eukaryota</taxon>
        <taxon>Metazoa</taxon>
        <taxon>Ecdysozoa</taxon>
        <taxon>Nematoda</taxon>
        <taxon>Chromadorea</taxon>
        <taxon>Rhabditida</taxon>
        <taxon>Rhabditina</taxon>
        <taxon>Diplogasteromorpha</taxon>
        <taxon>Diplogasteroidea</taxon>
        <taxon>Neodiplogasteridae</taxon>
        <taxon>Pristionchus</taxon>
    </lineage>
</organism>
<dbReference type="PROSITE" id="PS00972">
    <property type="entry name" value="USP_1"/>
    <property type="match status" value="1"/>
</dbReference>
<evidence type="ECO:0000256" key="1">
    <source>
        <dbReference type="ARBA" id="ARBA00000707"/>
    </source>
</evidence>
<evidence type="ECO:0000256" key="6">
    <source>
        <dbReference type="ARBA" id="ARBA00022807"/>
    </source>
</evidence>
<feature type="domain" description="DUSP" evidence="10">
    <location>
        <begin position="31"/>
        <end position="140"/>
    </location>
</feature>
<accession>A0AAV5TM85</accession>
<name>A0AAV5TM85_9BILA</name>
<keyword evidence="5 7" id="KW-0378">Hydrolase</keyword>
<dbReference type="PROSITE" id="PS00973">
    <property type="entry name" value="USP_2"/>
    <property type="match status" value="1"/>
</dbReference>
<dbReference type="Proteomes" id="UP001432027">
    <property type="component" value="Unassembled WGS sequence"/>
</dbReference>
<keyword evidence="4 7" id="KW-0833">Ubl conjugation pathway</keyword>
<feature type="region of interest" description="Disordered" evidence="8">
    <location>
        <begin position="643"/>
        <end position="664"/>
    </location>
</feature>
<protein>
    <recommendedName>
        <fullName evidence="7">Ubiquitin carboxyl-terminal hydrolase</fullName>
        <ecNumber evidence="7">3.4.19.12</ecNumber>
    </recommendedName>
</protein>
<evidence type="ECO:0000256" key="5">
    <source>
        <dbReference type="ARBA" id="ARBA00022801"/>
    </source>
</evidence>
<dbReference type="EC" id="3.4.19.12" evidence="7"/>
<dbReference type="InterPro" id="IPR050185">
    <property type="entry name" value="Ub_carboxyl-term_hydrolase"/>
</dbReference>
<dbReference type="InterPro" id="IPR001394">
    <property type="entry name" value="Peptidase_C19_UCH"/>
</dbReference>
<dbReference type="GO" id="GO:0016579">
    <property type="term" value="P:protein deubiquitination"/>
    <property type="evidence" value="ECO:0007669"/>
    <property type="project" value="InterPro"/>
</dbReference>
<evidence type="ECO:0000256" key="4">
    <source>
        <dbReference type="ARBA" id="ARBA00022786"/>
    </source>
</evidence>
<evidence type="ECO:0000259" key="10">
    <source>
        <dbReference type="PROSITE" id="PS51283"/>
    </source>
</evidence>
<dbReference type="Gene3D" id="3.90.70.10">
    <property type="entry name" value="Cysteine proteinases"/>
    <property type="match status" value="2"/>
</dbReference>
<dbReference type="InterPro" id="IPR006615">
    <property type="entry name" value="Pept_C19_DUSP"/>
</dbReference>
<feature type="region of interest" description="Disordered" evidence="8">
    <location>
        <begin position="1"/>
        <end position="32"/>
    </location>
</feature>
<sequence length="873" mass="100176">YQMTVPANSASTNGQSEEMDIDQENGNPAKKQKLMSKEDLEKVMNDIEKYSLVVDDKWYLVSLKWWRKVEKVMEDGFIEDITPIDNTNITNRGQTGAYYLSPSLVEKMDFIPVPEKSFETLVDSFGVADEKRDVIERVVIKDKLRGNILEIYPKVVHVVLARDRAKKVTIFLRNDTVGTLRKRALDELGVDASLDRIRFYVEHGDKLEWLRDIKDDDDVSTLFSSEPTITVDVLDEAGKGFIQPRSSFDSSATHLLARISRLSLNFLWWLFPAHSFITFLIHKYIYTSWNKARSLPYLYSYESNEDSWSPPRYTRGVCGLSNLGNTCFMASAVQCLSNAPEITEYFLSDQYQADINESNPLGTEGHLALVYGDLMKSMWSGRQESIVPRTFKSVIGKFAPRFSGYAQQDSQELLAFLLDGLHEDLNRIRKKPYVEERDPPEGMGEKEIAEEAWENYKKRNDSIIVDKVHGQLKSTLVCPVCSKVSIKFDPFCFLSVPVPAREHIFRIKIVVMFNPHKKWAKFSMGVTRSTTVAEVTKLINEALDDKVELVMFTTDPSMKPRPLDGSQSICGEGRNKYDTVYAWQVALPLEGNEIVMAHTMGEHKSKTLPIMFTIPSNSSEELVKEFIHKEVIPFVKQEFMKEMEDEKENEKSGEEEKEGRKDKCEFELGEKEGGRWNVNLSFEDPSLLEDNKGVGLIEREKSVPEPRHDVELIDCINLFTKEEQLAEQDSWYCPQCKEHVRAMKKLDIWKLPQILIVHLKRFQYSRWSREKIDTQVSIPGTDFHLRDILANDSHEDAIYDLQAVSHHSGGLGGGHYTATARNGDTWYYFNDAHVSKTTPPYGSPSTSPYLLVYRRREAPILHSDENLEMETED</sequence>
<evidence type="ECO:0000256" key="2">
    <source>
        <dbReference type="ARBA" id="ARBA00009085"/>
    </source>
</evidence>
<dbReference type="InterPro" id="IPR038765">
    <property type="entry name" value="Papain-like_cys_pep_sf"/>
</dbReference>
<keyword evidence="12" id="KW-1185">Reference proteome</keyword>
<evidence type="ECO:0000259" key="9">
    <source>
        <dbReference type="PROSITE" id="PS50235"/>
    </source>
</evidence>
<gene>
    <name evidence="11" type="ORF">PENTCL1PPCAC_17523</name>
</gene>
<dbReference type="PANTHER" id="PTHR21646">
    <property type="entry name" value="UBIQUITIN CARBOXYL-TERMINAL HYDROLASE"/>
    <property type="match status" value="1"/>
</dbReference>
<comment type="catalytic activity">
    <reaction evidence="1 7">
        <text>Thiol-dependent hydrolysis of ester, thioester, amide, peptide and isopeptide bonds formed by the C-terminal Gly of ubiquitin (a 76-residue protein attached to proteins as an intracellular targeting signal).</text>
        <dbReference type="EC" id="3.4.19.12"/>
    </reaction>
</comment>
<evidence type="ECO:0000256" key="7">
    <source>
        <dbReference type="RuleBase" id="RU366025"/>
    </source>
</evidence>
<dbReference type="SMART" id="SM00695">
    <property type="entry name" value="DUSP"/>
    <property type="match status" value="1"/>
</dbReference>
<feature type="non-terminal residue" evidence="11">
    <location>
        <position position="1"/>
    </location>
</feature>
<dbReference type="SUPFAM" id="SSF54001">
    <property type="entry name" value="Cysteine proteinases"/>
    <property type="match status" value="1"/>
</dbReference>
<evidence type="ECO:0000313" key="11">
    <source>
        <dbReference type="EMBL" id="GMS95348.1"/>
    </source>
</evidence>
<dbReference type="InterPro" id="IPR018200">
    <property type="entry name" value="USP_CS"/>
</dbReference>
<dbReference type="InterPro" id="IPR028889">
    <property type="entry name" value="USP"/>
</dbReference>
<reference evidence="11" key="1">
    <citation type="submission" date="2023-10" db="EMBL/GenBank/DDBJ databases">
        <title>Genome assembly of Pristionchus species.</title>
        <authorList>
            <person name="Yoshida K."/>
            <person name="Sommer R.J."/>
        </authorList>
    </citation>
    <scope>NUCLEOTIDE SEQUENCE</scope>
    <source>
        <strain evidence="11">RS0144</strain>
    </source>
</reference>
<dbReference type="PROSITE" id="PS50235">
    <property type="entry name" value="USP_3"/>
    <property type="match status" value="1"/>
</dbReference>